<evidence type="ECO:0000259" key="7">
    <source>
        <dbReference type="PROSITE" id="PS51007"/>
    </source>
</evidence>
<keyword evidence="3 4" id="KW-0408">Iron</keyword>
<dbReference type="AlphaFoldDB" id="A0A1R0IQ94"/>
<evidence type="ECO:0000313" key="9">
    <source>
        <dbReference type="Proteomes" id="UP000242705"/>
    </source>
</evidence>
<organism evidence="8 9">
    <name type="scientific">Sulfobacillus thermosulfidooxidans</name>
    <dbReference type="NCBI Taxonomy" id="28034"/>
    <lineage>
        <taxon>Bacteria</taxon>
        <taxon>Bacillati</taxon>
        <taxon>Bacillota</taxon>
        <taxon>Clostridia</taxon>
        <taxon>Eubacteriales</taxon>
        <taxon>Clostridiales Family XVII. Incertae Sedis</taxon>
        <taxon>Sulfobacillus</taxon>
    </lineage>
</organism>
<evidence type="ECO:0000256" key="1">
    <source>
        <dbReference type="ARBA" id="ARBA00022617"/>
    </source>
</evidence>
<feature type="domain" description="Cytochrome c" evidence="7">
    <location>
        <begin position="72"/>
        <end position="150"/>
    </location>
</feature>
<reference evidence="8 9" key="1">
    <citation type="journal article" date="2014" name="BMC Genomics">
        <title>Comparison of environmental and isolate Sulfobacillus genomes reveals diverse carbon, sulfur, nitrogen, and hydrogen metabolisms.</title>
        <authorList>
            <person name="Justice N.B."/>
            <person name="Norman A."/>
            <person name="Brown C.T."/>
            <person name="Singh A."/>
            <person name="Thomas B.C."/>
            <person name="Banfield J.F."/>
        </authorList>
    </citation>
    <scope>NUCLEOTIDE SEQUENCE [LARGE SCALE GENOMIC DNA]</scope>
    <source>
        <strain evidence="8">AMDSBA5</strain>
    </source>
</reference>
<name>A0A1R0IQ94_SULTH</name>
<dbReference type="PANTHER" id="PTHR35008:SF8">
    <property type="entry name" value="ALCOHOL DEHYDROGENASE CYTOCHROME C SUBUNIT"/>
    <property type="match status" value="1"/>
</dbReference>
<keyword evidence="6" id="KW-0732">Signal</keyword>
<gene>
    <name evidence="8" type="ORF">C7B47_08875</name>
</gene>
<evidence type="ECO:0000256" key="3">
    <source>
        <dbReference type="ARBA" id="ARBA00023004"/>
    </source>
</evidence>
<dbReference type="Gene3D" id="1.10.760.10">
    <property type="entry name" value="Cytochrome c-like domain"/>
    <property type="match status" value="1"/>
</dbReference>
<dbReference type="InterPro" id="IPR051459">
    <property type="entry name" value="Cytochrome_c-type_DH"/>
</dbReference>
<feature type="compositionally biased region" description="Polar residues" evidence="5">
    <location>
        <begin position="25"/>
        <end position="35"/>
    </location>
</feature>
<dbReference type="PROSITE" id="PS51007">
    <property type="entry name" value="CYTC"/>
    <property type="match status" value="1"/>
</dbReference>
<dbReference type="InterPro" id="IPR036909">
    <property type="entry name" value="Cyt_c-like_dom_sf"/>
</dbReference>
<dbReference type="GO" id="GO:0020037">
    <property type="term" value="F:heme binding"/>
    <property type="evidence" value="ECO:0007669"/>
    <property type="project" value="InterPro"/>
</dbReference>
<protein>
    <submittedName>
        <fullName evidence="8">Cytochrome C</fullName>
    </submittedName>
</protein>
<evidence type="ECO:0000256" key="2">
    <source>
        <dbReference type="ARBA" id="ARBA00022723"/>
    </source>
</evidence>
<dbReference type="GO" id="GO:0009055">
    <property type="term" value="F:electron transfer activity"/>
    <property type="evidence" value="ECO:0007669"/>
    <property type="project" value="InterPro"/>
</dbReference>
<accession>A0A1R0IQ94</accession>
<keyword evidence="1 4" id="KW-0349">Heme</keyword>
<feature type="region of interest" description="Disordered" evidence="5">
    <location>
        <begin position="25"/>
        <end position="70"/>
    </location>
</feature>
<dbReference type="SUPFAM" id="SSF46626">
    <property type="entry name" value="Cytochrome c"/>
    <property type="match status" value="1"/>
</dbReference>
<feature type="chain" id="PRO_5038654411" evidence="6">
    <location>
        <begin position="20"/>
        <end position="152"/>
    </location>
</feature>
<dbReference type="PROSITE" id="PS51257">
    <property type="entry name" value="PROKAR_LIPOPROTEIN"/>
    <property type="match status" value="1"/>
</dbReference>
<feature type="compositionally biased region" description="Polar residues" evidence="5">
    <location>
        <begin position="53"/>
        <end position="70"/>
    </location>
</feature>
<keyword evidence="2 4" id="KW-0479">Metal-binding</keyword>
<dbReference type="GO" id="GO:0046872">
    <property type="term" value="F:metal ion binding"/>
    <property type="evidence" value="ECO:0007669"/>
    <property type="project" value="UniProtKB-KW"/>
</dbReference>
<dbReference type="EMBL" id="PXYX01000015">
    <property type="protein sequence ID" value="PSR27171.1"/>
    <property type="molecule type" value="Genomic_DNA"/>
</dbReference>
<evidence type="ECO:0000256" key="4">
    <source>
        <dbReference type="PROSITE-ProRule" id="PRU00433"/>
    </source>
</evidence>
<dbReference type="RefSeq" id="WP_083630675.1">
    <property type="nucleotide sequence ID" value="NZ_MDZD01000018.1"/>
</dbReference>
<dbReference type="Proteomes" id="UP000242705">
    <property type="component" value="Unassembled WGS sequence"/>
</dbReference>
<evidence type="ECO:0000256" key="6">
    <source>
        <dbReference type="SAM" id="SignalP"/>
    </source>
</evidence>
<dbReference type="Pfam" id="PF13442">
    <property type="entry name" value="Cytochrome_CBB3"/>
    <property type="match status" value="1"/>
</dbReference>
<proteinExistence type="predicted"/>
<dbReference type="InterPro" id="IPR009056">
    <property type="entry name" value="Cyt_c-like_dom"/>
</dbReference>
<evidence type="ECO:0000313" key="8">
    <source>
        <dbReference type="EMBL" id="PSR27171.1"/>
    </source>
</evidence>
<dbReference type="PANTHER" id="PTHR35008">
    <property type="entry name" value="BLL4482 PROTEIN-RELATED"/>
    <property type="match status" value="1"/>
</dbReference>
<feature type="signal peptide" evidence="6">
    <location>
        <begin position="1"/>
        <end position="19"/>
    </location>
</feature>
<sequence length="152" mass="15727">MKKSLVTLLVLSAIFSGFLGGCGSQSSSPAHQSNHGARKTESNTRHATKTVNRKVNNPSNGHTTTHNDASGVSITQGAKLYASTCQSCHGKAGAGTSQGPKLAASPTVVSRFGTETALEAFIAHNMPATNPGSLSSSQSRNVSAYIWNLAKK</sequence>
<evidence type="ECO:0000256" key="5">
    <source>
        <dbReference type="SAM" id="MobiDB-lite"/>
    </source>
</evidence>
<comment type="caution">
    <text evidence="8">The sequence shown here is derived from an EMBL/GenBank/DDBJ whole genome shotgun (WGS) entry which is preliminary data.</text>
</comment>